<dbReference type="InterPro" id="IPR003838">
    <property type="entry name" value="ABC3_permease_C"/>
</dbReference>
<reference evidence="8" key="2">
    <citation type="journal article" date="2021" name="Sci. Rep.">
        <title>The distribution of antibiotic resistance genes in chicken gut microbiota commensals.</title>
        <authorList>
            <person name="Juricova H."/>
            <person name="Matiasovicova J."/>
            <person name="Kubasova T."/>
            <person name="Cejkova D."/>
            <person name="Rychlik I."/>
        </authorList>
    </citation>
    <scope>NUCLEOTIDE SEQUENCE</scope>
    <source>
        <strain evidence="8">An420c</strain>
    </source>
</reference>
<feature type="transmembrane region" description="Helical" evidence="6">
    <location>
        <begin position="20"/>
        <end position="38"/>
    </location>
</feature>
<proteinExistence type="predicted"/>
<feature type="transmembrane region" description="Helical" evidence="6">
    <location>
        <begin position="635"/>
        <end position="657"/>
    </location>
</feature>
<dbReference type="GO" id="GO:0005886">
    <property type="term" value="C:plasma membrane"/>
    <property type="evidence" value="ECO:0007669"/>
    <property type="project" value="UniProtKB-SubCell"/>
</dbReference>
<feature type="transmembrane region" description="Helical" evidence="6">
    <location>
        <begin position="151"/>
        <end position="174"/>
    </location>
</feature>
<protein>
    <submittedName>
        <fullName evidence="8">ABC transporter permease</fullName>
    </submittedName>
</protein>
<sequence>MLMKIILKNYRVNSMQYLSFYICNIVTLAVMFVFWGIVEAFLSMDTNGLFLEISGELLMSGVIVTVVTILMMFYSLKSYVLYRLKDYSMMLVLGMRKKRFFLTLGLEYFLGCICSFVVALLLGNLLLWGITAIIRTYFLQDMPYAGGDVRVWLLTFATGLVLSIVVFLVLATWLENKDAGNLMRLGKTGGKYPKSYGWLIFSLLGIMFLFVGYRLYKALWWYWIYAHGFWIAAIALILLPLGGLILGKLKKKKGFYFRHLLRLNTLYSRYLGSFGIIFTMVVIHFFVLGFAGNLIAGRFPLEQGLEQYPYDCVWMARDTDRDYAEEVTEKYNGKMDAVPMFRVMNTEFTEWIGISESDYERLTGEKIQLEERDVLVSEPSRKTEQRQVLSEKPREIYLFPGKYTKEHESDIMKQTVSGNFRPENTFREVARVSENVFGDYTGTVYTTSSFGFINAEQVVVFSDKFFEEQYVRFCDLEEEPTVIFIFRFPNGEKADGCNDLKMHFEKYGLKDALQASYGNYPQENFYIAEEVLQRMEHNNLFVLVYGAILGIYLFCCSLLLYIVKLMSDFELFRRKYEVLNNLGMRWKEQKRAIRGEILADTRIASIAAVVFSCIYIVCSIQTAEEYGRALWDGFFVLWLLFAVLYCGLNWLVSEGIVRYMEHKIKKGRV</sequence>
<feature type="transmembrane region" description="Helical" evidence="6">
    <location>
        <begin position="222"/>
        <end position="246"/>
    </location>
</feature>
<accession>A0A938X6E4</accession>
<keyword evidence="2" id="KW-1003">Cell membrane</keyword>
<evidence type="ECO:0000256" key="6">
    <source>
        <dbReference type="SAM" id="Phobius"/>
    </source>
</evidence>
<comment type="caution">
    <text evidence="8">The sequence shown here is derived from an EMBL/GenBank/DDBJ whole genome shotgun (WGS) entry which is preliminary data.</text>
</comment>
<name>A0A938X6E4_9CLOT</name>
<evidence type="ECO:0000313" key="8">
    <source>
        <dbReference type="EMBL" id="MBM6827883.1"/>
    </source>
</evidence>
<feature type="transmembrane region" description="Helical" evidence="6">
    <location>
        <begin position="540"/>
        <end position="563"/>
    </location>
</feature>
<feature type="transmembrane region" description="Helical" evidence="6">
    <location>
        <begin position="100"/>
        <end position="131"/>
    </location>
</feature>
<evidence type="ECO:0000256" key="1">
    <source>
        <dbReference type="ARBA" id="ARBA00004651"/>
    </source>
</evidence>
<feature type="transmembrane region" description="Helical" evidence="6">
    <location>
        <begin position="195"/>
        <end position="216"/>
    </location>
</feature>
<keyword evidence="5 6" id="KW-0472">Membrane</keyword>
<reference evidence="8" key="1">
    <citation type="submission" date="2020-08" db="EMBL/GenBank/DDBJ databases">
        <authorList>
            <person name="Cejkova D."/>
            <person name="Kubasova T."/>
            <person name="Jahodarova E."/>
            <person name="Rychlik I."/>
        </authorList>
    </citation>
    <scope>NUCLEOTIDE SEQUENCE</scope>
    <source>
        <strain evidence="8">An420c</strain>
    </source>
</reference>
<evidence type="ECO:0000259" key="7">
    <source>
        <dbReference type="Pfam" id="PF02687"/>
    </source>
</evidence>
<feature type="transmembrane region" description="Helical" evidence="6">
    <location>
        <begin position="267"/>
        <end position="291"/>
    </location>
</feature>
<gene>
    <name evidence="8" type="ORF">H6A13_12420</name>
</gene>
<feature type="domain" description="ABC3 transporter permease C-terminal" evidence="7">
    <location>
        <begin position="61"/>
        <end position="173"/>
    </location>
</feature>
<dbReference type="AlphaFoldDB" id="A0A938X6E4"/>
<dbReference type="Proteomes" id="UP000713880">
    <property type="component" value="Unassembled WGS sequence"/>
</dbReference>
<feature type="transmembrane region" description="Helical" evidence="6">
    <location>
        <begin position="603"/>
        <end position="623"/>
    </location>
</feature>
<keyword evidence="9" id="KW-1185">Reference proteome</keyword>
<comment type="subcellular location">
    <subcellularLocation>
        <location evidence="1">Cell membrane</location>
        <topology evidence="1">Multi-pass membrane protein</topology>
    </subcellularLocation>
</comment>
<organism evidence="8 9">
    <name type="scientific">Mordavella massiliensis</name>
    <dbReference type="NCBI Taxonomy" id="1871024"/>
    <lineage>
        <taxon>Bacteria</taxon>
        <taxon>Bacillati</taxon>
        <taxon>Bacillota</taxon>
        <taxon>Clostridia</taxon>
        <taxon>Eubacteriales</taxon>
        <taxon>Clostridiaceae</taxon>
        <taxon>Mordavella</taxon>
    </lineage>
</organism>
<evidence type="ECO:0000313" key="9">
    <source>
        <dbReference type="Proteomes" id="UP000713880"/>
    </source>
</evidence>
<dbReference type="RefSeq" id="WP_204909855.1">
    <property type="nucleotide sequence ID" value="NZ_JACJLV010000073.1"/>
</dbReference>
<evidence type="ECO:0000256" key="2">
    <source>
        <dbReference type="ARBA" id="ARBA00022475"/>
    </source>
</evidence>
<keyword evidence="4 6" id="KW-1133">Transmembrane helix</keyword>
<dbReference type="InterPro" id="IPR052536">
    <property type="entry name" value="ABC-4_Integral_Memb_Prot"/>
</dbReference>
<feature type="transmembrane region" description="Helical" evidence="6">
    <location>
        <begin position="58"/>
        <end position="80"/>
    </location>
</feature>
<dbReference type="PANTHER" id="PTHR46795:SF3">
    <property type="entry name" value="ABC TRANSPORTER PERMEASE"/>
    <property type="match status" value="1"/>
</dbReference>
<dbReference type="EMBL" id="JACJLV010000073">
    <property type="protein sequence ID" value="MBM6827883.1"/>
    <property type="molecule type" value="Genomic_DNA"/>
</dbReference>
<evidence type="ECO:0000256" key="5">
    <source>
        <dbReference type="ARBA" id="ARBA00023136"/>
    </source>
</evidence>
<dbReference type="Pfam" id="PF02687">
    <property type="entry name" value="FtsX"/>
    <property type="match status" value="1"/>
</dbReference>
<keyword evidence="3 6" id="KW-0812">Transmembrane</keyword>
<evidence type="ECO:0000256" key="3">
    <source>
        <dbReference type="ARBA" id="ARBA00022692"/>
    </source>
</evidence>
<dbReference type="PANTHER" id="PTHR46795">
    <property type="entry name" value="ABC TRANSPORTER PERMEASE-RELATED-RELATED"/>
    <property type="match status" value="1"/>
</dbReference>
<evidence type="ECO:0000256" key="4">
    <source>
        <dbReference type="ARBA" id="ARBA00022989"/>
    </source>
</evidence>